<feature type="compositionally biased region" description="Low complexity" evidence="2">
    <location>
        <begin position="29"/>
        <end position="45"/>
    </location>
</feature>
<dbReference type="STRING" id="78915.A0A4P9XZ21"/>
<dbReference type="EMBL" id="KZ992430">
    <property type="protein sequence ID" value="RKP10971.1"/>
    <property type="molecule type" value="Genomic_DNA"/>
</dbReference>
<feature type="domain" description="RRM" evidence="3">
    <location>
        <begin position="172"/>
        <end position="243"/>
    </location>
</feature>
<evidence type="ECO:0000259" key="3">
    <source>
        <dbReference type="PROSITE" id="PS50102"/>
    </source>
</evidence>
<dbReference type="InterPro" id="IPR012677">
    <property type="entry name" value="Nucleotide-bd_a/b_plait_sf"/>
</dbReference>
<sequence length="747" mass="79515">MSAHDKPALAVAHEAPSAAPDAHSEPRPSTDVPATSPSATSPPDVETNHLSVAGVDVAAPTPDTTATDAMAECTITTASPSLHTSVHADGGASDPPANGNQSASTAKEPQRPGDEVAPPNVVDDGGAVRADPGTTTGGDAAAASASQPPATVKSAAEATQKPRQKFYIPPFSRLFIGNMAPELIREQDLLDVFTPYGEVLEVSLKGNYAFVQFDNPDACARALAGERGKPIKGHRVDMEMCKKQPRGYYAALARHAAVPPQPPPPGPPGIHRRPYEDPMDHRRHPYPPPSHSRGPSGEYGQEEGGFRPYHSRRPAHGEARAGYAPRGYGNGYDRAPGRDRHYPPPVAYSPPPPPLPPLPRSQMPPMVHANIGERHAAYHPPSMRGSSPSRPSYEGWSAPAGARHEMRGGIRRPPSPTHSSSGASDYRRRSRSPPPARRSHYMHPGDHRRRSRSPVDRSPRRSLIDAGVDTYSPLAGRSPAGRLAACQIIVLDEIDRRFVSYIEQGLSRSNVVAVDTYYLPPDVSLRSVVRQMLSDGVRVVIFLERRHETSGRLSMQVFAESSQPHAQNVKSDEYEDITVEDAAAILRRDLEVRPGIQPSNHIGDVHSTRGNHLSWGHLPAAAPPPPPPAATANTTGASNTNTLVDLLATLQQQQQQQQQPPAPFAIGAPAPNTNSLAALLQAQLSPTATTAAAMTEHAGANTGLDVGQLLQILTPVAGSAPPPLGAGHATRRGDAAGHPPMPYGYPR</sequence>
<dbReference type="SUPFAM" id="SSF52954">
    <property type="entry name" value="Class II aaRS ABD-related"/>
    <property type="match status" value="1"/>
</dbReference>
<feature type="region of interest" description="Disordered" evidence="2">
    <location>
        <begin position="595"/>
        <end position="637"/>
    </location>
</feature>
<dbReference type="InterPro" id="IPR036621">
    <property type="entry name" value="Anticodon-bd_dom_sf"/>
</dbReference>
<dbReference type="PANTHER" id="PTHR23295:SF6">
    <property type="entry name" value="NEOSIN, ISOFORM A"/>
    <property type="match status" value="1"/>
</dbReference>
<dbReference type="SMART" id="SM00360">
    <property type="entry name" value="RRM"/>
    <property type="match status" value="1"/>
</dbReference>
<feature type="compositionally biased region" description="Low complexity" evidence="2">
    <location>
        <begin position="55"/>
        <end position="69"/>
    </location>
</feature>
<evidence type="ECO:0000313" key="5">
    <source>
        <dbReference type="Proteomes" id="UP000271241"/>
    </source>
</evidence>
<feature type="compositionally biased region" description="Low complexity" evidence="2">
    <location>
        <begin position="380"/>
        <end position="392"/>
    </location>
</feature>
<dbReference type="Pfam" id="PF00076">
    <property type="entry name" value="RRM_1"/>
    <property type="match status" value="1"/>
</dbReference>
<evidence type="ECO:0000256" key="2">
    <source>
        <dbReference type="SAM" id="MobiDB-lite"/>
    </source>
</evidence>
<dbReference type="Gene3D" id="3.30.70.330">
    <property type="match status" value="1"/>
</dbReference>
<evidence type="ECO:0000313" key="4">
    <source>
        <dbReference type="EMBL" id="RKP10971.1"/>
    </source>
</evidence>
<dbReference type="SUPFAM" id="SSF54928">
    <property type="entry name" value="RNA-binding domain, RBD"/>
    <property type="match status" value="1"/>
</dbReference>
<feature type="region of interest" description="Disordered" evidence="2">
    <location>
        <begin position="1"/>
        <end position="160"/>
    </location>
</feature>
<dbReference type="InterPro" id="IPR035979">
    <property type="entry name" value="RBD_domain_sf"/>
</dbReference>
<dbReference type="PANTHER" id="PTHR23295">
    <property type="entry name" value="NUCLEAR RECEPTOR COACTIVATOR 5-RELATED"/>
    <property type="match status" value="1"/>
</dbReference>
<feature type="region of interest" description="Disordered" evidence="2">
    <location>
        <begin position="721"/>
        <end position="747"/>
    </location>
</feature>
<accession>A0A4P9XZ21</accession>
<dbReference type="OrthoDB" id="10044938at2759"/>
<feature type="compositionally biased region" description="Basic residues" evidence="2">
    <location>
        <begin position="437"/>
        <end position="452"/>
    </location>
</feature>
<proteinExistence type="predicted"/>
<protein>
    <recommendedName>
        <fullName evidence="3">RRM domain-containing protein</fullName>
    </recommendedName>
</protein>
<evidence type="ECO:0000256" key="1">
    <source>
        <dbReference type="PROSITE-ProRule" id="PRU00176"/>
    </source>
</evidence>
<feature type="compositionally biased region" description="Polar residues" evidence="2">
    <location>
        <begin position="74"/>
        <end position="84"/>
    </location>
</feature>
<keyword evidence="1" id="KW-0694">RNA-binding</keyword>
<feature type="compositionally biased region" description="Polar residues" evidence="2">
    <location>
        <begin position="98"/>
        <end position="107"/>
    </location>
</feature>
<keyword evidence="5" id="KW-1185">Reference proteome</keyword>
<dbReference type="Gene3D" id="3.40.50.800">
    <property type="entry name" value="Anticodon-binding domain"/>
    <property type="match status" value="1"/>
</dbReference>
<feature type="compositionally biased region" description="Pro residues" evidence="2">
    <location>
        <begin position="259"/>
        <end position="268"/>
    </location>
</feature>
<dbReference type="PROSITE" id="PS50102">
    <property type="entry name" value="RRM"/>
    <property type="match status" value="1"/>
</dbReference>
<feature type="region of interest" description="Disordered" evidence="2">
    <location>
        <begin position="256"/>
        <end position="464"/>
    </location>
</feature>
<reference evidence="5" key="1">
    <citation type="journal article" date="2018" name="Nat. Microbiol.">
        <title>Leveraging single-cell genomics to expand the fungal tree of life.</title>
        <authorList>
            <person name="Ahrendt S.R."/>
            <person name="Quandt C.A."/>
            <person name="Ciobanu D."/>
            <person name="Clum A."/>
            <person name="Salamov A."/>
            <person name="Andreopoulos B."/>
            <person name="Cheng J.F."/>
            <person name="Woyke T."/>
            <person name="Pelin A."/>
            <person name="Henrissat B."/>
            <person name="Reynolds N.K."/>
            <person name="Benny G.L."/>
            <person name="Smith M.E."/>
            <person name="James T.Y."/>
            <person name="Grigoriev I.V."/>
        </authorList>
    </citation>
    <scope>NUCLEOTIDE SEQUENCE [LARGE SCALE GENOMIC DNA]</scope>
    <source>
        <strain evidence="5">RSA 1356</strain>
    </source>
</reference>
<name>A0A4P9XZ21_9FUNG</name>
<dbReference type="AlphaFoldDB" id="A0A4P9XZ21"/>
<feature type="compositionally biased region" description="Pro residues" evidence="2">
    <location>
        <begin position="343"/>
        <end position="359"/>
    </location>
</feature>
<dbReference type="InterPro" id="IPR000504">
    <property type="entry name" value="RRM_dom"/>
</dbReference>
<dbReference type="Proteomes" id="UP000271241">
    <property type="component" value="Unassembled WGS sequence"/>
</dbReference>
<feature type="compositionally biased region" description="Low complexity" evidence="2">
    <location>
        <begin position="130"/>
        <end position="151"/>
    </location>
</feature>
<dbReference type="InterPro" id="IPR052600">
    <property type="entry name" value="Nuc_rcpt_coact/corep"/>
</dbReference>
<gene>
    <name evidence="4" type="ORF">THASP1DRAFT_27218</name>
</gene>
<organism evidence="4 5">
    <name type="scientific">Thamnocephalis sphaerospora</name>
    <dbReference type="NCBI Taxonomy" id="78915"/>
    <lineage>
        <taxon>Eukaryota</taxon>
        <taxon>Fungi</taxon>
        <taxon>Fungi incertae sedis</taxon>
        <taxon>Zoopagomycota</taxon>
        <taxon>Zoopagomycotina</taxon>
        <taxon>Zoopagomycetes</taxon>
        <taxon>Zoopagales</taxon>
        <taxon>Sigmoideomycetaceae</taxon>
        <taxon>Thamnocephalis</taxon>
    </lineage>
</organism>
<dbReference type="GO" id="GO:0003723">
    <property type="term" value="F:RNA binding"/>
    <property type="evidence" value="ECO:0007669"/>
    <property type="project" value="UniProtKB-UniRule"/>
</dbReference>
<feature type="compositionally biased region" description="Basic and acidic residues" evidence="2">
    <location>
        <begin position="453"/>
        <end position="463"/>
    </location>
</feature>
<feature type="region of interest" description="Disordered" evidence="2">
    <location>
        <begin position="651"/>
        <end position="670"/>
    </location>
</feature>